<dbReference type="Gene3D" id="3.40.50.300">
    <property type="entry name" value="P-loop containing nucleotide triphosphate hydrolases"/>
    <property type="match status" value="1"/>
</dbReference>
<dbReference type="OrthoDB" id="432234at2759"/>
<feature type="region of interest" description="Disordered" evidence="1">
    <location>
        <begin position="1479"/>
        <end position="1503"/>
    </location>
</feature>
<reference evidence="2 3" key="1">
    <citation type="journal article" date="2012" name="Genome Biol.">
        <title>Genome and low-iron response of an oceanic diatom adapted to chronic iron limitation.</title>
        <authorList>
            <person name="Lommer M."/>
            <person name="Specht M."/>
            <person name="Roy A.S."/>
            <person name="Kraemer L."/>
            <person name="Andreson R."/>
            <person name="Gutowska M.A."/>
            <person name="Wolf J."/>
            <person name="Bergner S.V."/>
            <person name="Schilhabel M.B."/>
            <person name="Klostermeier U.C."/>
            <person name="Beiko R.G."/>
            <person name="Rosenstiel P."/>
            <person name="Hippler M."/>
            <person name="Laroche J."/>
        </authorList>
    </citation>
    <scope>NUCLEOTIDE SEQUENCE [LARGE SCALE GENOMIC DNA]</scope>
    <source>
        <strain evidence="2 3">CCMP1005</strain>
    </source>
</reference>
<feature type="compositionally biased region" description="Acidic residues" evidence="1">
    <location>
        <begin position="1628"/>
        <end position="1638"/>
    </location>
</feature>
<feature type="region of interest" description="Disordered" evidence="1">
    <location>
        <begin position="105"/>
        <end position="170"/>
    </location>
</feature>
<feature type="compositionally biased region" description="Acidic residues" evidence="1">
    <location>
        <begin position="45"/>
        <end position="75"/>
    </location>
</feature>
<feature type="compositionally biased region" description="Polar residues" evidence="1">
    <location>
        <begin position="446"/>
        <end position="455"/>
    </location>
</feature>
<feature type="compositionally biased region" description="Low complexity" evidence="1">
    <location>
        <begin position="1040"/>
        <end position="1054"/>
    </location>
</feature>
<proteinExistence type="predicted"/>
<name>K0T3Q0_THAOC</name>
<sequence>MAFLQSIAHTMLASLRGGHDTESPGSPLQGAGRPARVSILPGDPQAEDAEDAEDAVPGDPQAEDAEGADAADDASAEGSPGGYGSSSGFGLRLSQFFMSQSSESSTLNSTDFYSFPSSEEKPRPPIPSGKILAAGKYPGTQSSDDGDGRNQGSASRDEPASPASFTSPLVGQKEQLDGLSLTQWHVSDEDFHALFSELESRTTSYMGSEGAPDDGPEASIGFSWHASDEELDAVLSKLEASGMTSSIGPEGAPDDGPQASAGVMAVGSSAGTEPKGHPPDFAASKVEDVLLLHTDSRQCHLINSIQGSRFCHKSKTWSILQGNNVLPFLQYGRIETRGGTSVDYDSVSTLPDFVVSSSDPSQPSSVLIKSSFPGHPMFKSSYGPSFRRVLPNRDGDRAIPLTHVTSHSASSFPLPFSSKRKGNVHAHETATNTPVFNPYKKARSHLSLSKTSGANDDQEDTRANHHRHHLRGHDNDRQAAHLGDLTDDKVWTDHIALSGDVFDLSSVDPDSRDLVSKMHPYFMGIIGCLFTCDDNGLSCMMNALYGASGLPRERNCAAHFWEIYIMPFLKSKQLGHLFDISHSTCTVTSGYFPSMGGEYQHVRPPESIGYFSVSLRSSMQQAVEDATEGEPCPDWFPPGAEDDFRIQLCCALGDENFGRTQCEAASLLRETNPNAYHEMLQQFTDPNATARQAVFSGTPFLLVKINRLTHSANGEECLLQGTMDIDETLDVPVVSRDAETSPVPSMETESFDLMAVLLYGGTNSSATDHYYVVNAYGSQVYEMNDCIVQGPHQWTHFQNLISGRTNNQNTFAFMALYRNRAFVAAPQSIAEPTTLRKSAVAAAKHARSLLTDMVSFSKSDVDLCHRTGDRLKLKQIQYEWEQRYGKLSSYQNKNKIHWLKKLMDNAAKLLNNRFRLGKIHPAVQVRGARSGHKKKKSASIETTAKNKHRGKFRQTGTKYDAAFQREQREGREHKSLEVSTTRTPRHPATDSSKHVVTRSIQHGGRHNQTQKDSHLVVPPDAPDTSARKQPDTVARQSTMDLSSVSSPAPDAPDATPQSQGLKCSLPTIDDISRGPYCKTRRLGISNPVSKSKRVVQRQIFQVKQTLEECNVNNIAGLLDSTPVAFPCPVALCPEKETLAKDCGRRFNTAMLCFKVEKCDCCGWTAPWNIYPFLTENHDTMPFDREHLNSPFKDAWHCTCQGMCNGSQFYTDKETVKEHFRRGHGGMNPKEYLEAHNPASLPRNVANNNPKRFNYRICSHCYDYYGSKKVNRLTDPHPLSRRSGFGPVQIPKLSSTQYPPNASPDEILQVLRNVATTPVRPVEDYEFWRSYQLHRLLSEFTPAEEAAIRRISPLTSIVLLGMGNIATKGFTSCVWQESQLSRILPNLPHECGYIVITRVQNGKGSLKSTKFKRAKIECALRLLEQTELDVWQVSIDRHRLEQWPNEGDICDLNKDLKIVQVEMDGNGDVQDVDIAPVENLHSDKPDTAQDDHNSVSLDDGKQQTHTTTAMSIEQPHDGVSISDKNSGVGATAVRLFKNFFSRKAPDQEIDHSLVPDETFQSAITLGNKTTSLAANVHLALKKLEQVVHGIADVDTDDDDAGPRTSDSHIHSPQLGSSDSDSHCAMDIANDSDSDSDSDSEIGSSDSDSHCAMDIADDSDSDNENAMDIDKDTATFAQADVLPTGDFVNMNTEPYAWSLAFPTLFIPIYTAINGANKWAIFHDIRGWIDVRENSPSFNSWAQWMMWRSDGRPVKHPTFALVLHNHKTRNALQGQGRFAINTSDLDPNTTMAELKEAFNSNDQDARIALLEKLQTSAQVFAGNVPGTTSYWRAVFQEFMAVVLYDSYMTDEEEMSYFFTGSIAEHHEYELRQLLSNYVSSLDDPYTEGLDDSIMTDDSAFSRAVQNYKQIVTNYLAAKAELWMHIFMKPVFGVTGGNLVHEFAKSRGGIHIHSTLKSNHPGLGIISDALSDLALTVDDAMEEVHEFIRKTYDDNQIDAKEFPTRPDLEFSNGKAALLAREKFCMTFPGGKDKWSTFTKIKDKAIQKCSSQIADVMEGQFGMEAIHIGNAPHDLPKPGGLSEHGYRTTDNDHMQSAKDILHRKELKKPKWTREDNLVERRVNIDNHCRCHCCSDYCLKYKKVATPFDAKLHKDIPENDIWTNIKSGVKMANVRTCQGCKFKFGIPLKYDPSGENNLTRGIPRQQEPVVFPMTTYWSANNDIKILMINKRDQTFEGHLNPRERIKRHTNNLVASGLGGLEHYHCLQSLSAYLTQYECKGNESSSEWKDVLTSLNDTFCNDDNNANKTVRSLIGKQMNEVMRAKSVSKDQSVFQLSGGKLKRTSAKYMFRCSLTSMDLNEFAAMGAKKKKPKKADNADNDSSNDDDVQAQKDNNAHTWENVMRKYRARDEQLSNVNVYKFCSRYWTNNTTYVPQFFGYYESASWPPSEDYSKWSLALFKPWRKSLEETRGQFSSYSEALQDFMYDPEFPNIKRAALMRAERKEQIVNEDNQTNQDRHDYTPTRERHNIDNEQAAEANCSNSNDDDYVDVDDALYNGLNDRSEEHPHHDWSDGFVLEETNALQQFADQYYREQTRRGLNTSSDSAQQQPSLIDPELFSPENAKTEDQKFLIYHHLYHQYRLLEYLHNKNNEGNQNIAKPQQQTVLVEGLPGVGKSFITNTLRNITRQLHGSDTDAATAPTGVAANIINGSTHFRYNSIPTGREFKRVPTNSKNVNCRQYRAKRLALLQCISRFMDEHSMAGRPMWGWLKHKHEEFRRPCTVTDNNGRDRPGRGPRHHNSFGFGVQETDYLELDEETYSRMWGGVHFIYSFGDSHQLPPVGMKPMYSSDKATPETSDYAGRVAWSEFFDPPDINETENTVVVMEDVVRQDRTQQPFKEALAHMRDGNMSNDDVDLLLSRCLFKLPNDEKKQFEDGALHLVSTWQEAHKINFDYIANDFVTPIAKSRAIYSAGRNGKNCCVAESSLPSKNALCVGVRVMLLHNSLSNMAL</sequence>
<evidence type="ECO:0000313" key="3">
    <source>
        <dbReference type="Proteomes" id="UP000266841"/>
    </source>
</evidence>
<feature type="region of interest" description="Disordered" evidence="1">
    <location>
        <begin position="15"/>
        <end position="86"/>
    </location>
</feature>
<feature type="compositionally biased region" description="Basic and acidic residues" evidence="1">
    <location>
        <begin position="963"/>
        <end position="976"/>
    </location>
</feature>
<dbReference type="EMBL" id="AGNL01006015">
    <property type="protein sequence ID" value="EJK72335.1"/>
    <property type="molecule type" value="Genomic_DNA"/>
</dbReference>
<organism evidence="2 3">
    <name type="scientific">Thalassiosira oceanica</name>
    <name type="common">Marine diatom</name>
    <dbReference type="NCBI Taxonomy" id="159749"/>
    <lineage>
        <taxon>Eukaryota</taxon>
        <taxon>Sar</taxon>
        <taxon>Stramenopiles</taxon>
        <taxon>Ochrophyta</taxon>
        <taxon>Bacillariophyta</taxon>
        <taxon>Coscinodiscophyceae</taxon>
        <taxon>Thalassiosirophycidae</taxon>
        <taxon>Thalassiosirales</taxon>
        <taxon>Thalassiosiraceae</taxon>
        <taxon>Thalassiosira</taxon>
    </lineage>
</organism>
<accession>K0T3Q0</accession>
<dbReference type="eggNOG" id="ENOG502SVS8">
    <property type="taxonomic scope" value="Eukaryota"/>
</dbReference>
<feature type="region of interest" description="Disordered" evidence="1">
    <location>
        <begin position="2361"/>
        <end position="2389"/>
    </location>
</feature>
<feature type="region of interest" description="Disordered" evidence="1">
    <location>
        <begin position="2499"/>
        <end position="2539"/>
    </location>
</feature>
<dbReference type="Proteomes" id="UP000266841">
    <property type="component" value="Unassembled WGS sequence"/>
</dbReference>
<gene>
    <name evidence="2" type="ORF">THAOC_06145</name>
</gene>
<feature type="region of interest" description="Disordered" evidence="1">
    <location>
        <begin position="2772"/>
        <end position="2793"/>
    </location>
</feature>
<feature type="compositionally biased region" description="Polar residues" evidence="1">
    <location>
        <begin position="2589"/>
        <end position="2603"/>
    </location>
</feature>
<feature type="compositionally biased region" description="Basic and acidic residues" evidence="1">
    <location>
        <begin position="2508"/>
        <end position="2523"/>
    </location>
</feature>
<keyword evidence="3" id="KW-1185">Reference proteome</keyword>
<feature type="region of interest" description="Disordered" evidence="1">
    <location>
        <begin position="446"/>
        <end position="478"/>
    </location>
</feature>
<comment type="caution">
    <text evidence="2">The sequence shown here is derived from an EMBL/GenBank/DDBJ whole genome shotgun (WGS) entry which is preliminary data.</text>
</comment>
<feature type="compositionally biased region" description="Acidic residues" evidence="1">
    <location>
        <begin position="1653"/>
        <end position="1665"/>
    </location>
</feature>
<feature type="region of interest" description="Disordered" evidence="1">
    <location>
        <begin position="925"/>
        <end position="1062"/>
    </location>
</feature>
<dbReference type="InterPro" id="IPR027417">
    <property type="entry name" value="P-loop_NTPase"/>
</dbReference>
<feature type="region of interest" description="Disordered" evidence="1">
    <location>
        <begin position="1592"/>
        <end position="1665"/>
    </location>
</feature>
<feature type="region of interest" description="Disordered" evidence="1">
    <location>
        <begin position="2587"/>
        <end position="2612"/>
    </location>
</feature>
<feature type="compositionally biased region" description="Acidic residues" evidence="1">
    <location>
        <begin position="2371"/>
        <end position="2381"/>
    </location>
</feature>
<protein>
    <submittedName>
        <fullName evidence="2">Uncharacterized protein</fullName>
    </submittedName>
</protein>
<feature type="compositionally biased region" description="Basic and acidic residues" evidence="1">
    <location>
        <begin position="1479"/>
        <end position="1501"/>
    </location>
</feature>
<evidence type="ECO:0000256" key="1">
    <source>
        <dbReference type="SAM" id="MobiDB-lite"/>
    </source>
</evidence>
<evidence type="ECO:0000313" key="2">
    <source>
        <dbReference type="EMBL" id="EJK72335.1"/>
    </source>
</evidence>